<gene>
    <name evidence="1" type="ORF">Pyn_06869</name>
</gene>
<reference evidence="1 2" key="1">
    <citation type="submission" date="2018-02" db="EMBL/GenBank/DDBJ databases">
        <title>Draft genome of wild Prunus yedoensis var. nudiflora.</title>
        <authorList>
            <person name="Baek S."/>
            <person name="Kim J.-H."/>
            <person name="Choi K."/>
            <person name="Kim G.-B."/>
            <person name="Cho A."/>
            <person name="Jang H."/>
            <person name="Shin C.-H."/>
            <person name="Yu H.-J."/>
            <person name="Mun J.-H."/>
        </authorList>
    </citation>
    <scope>NUCLEOTIDE SEQUENCE [LARGE SCALE GENOMIC DNA]</scope>
    <source>
        <strain evidence="2">cv. Jeju island</strain>
        <tissue evidence="1">Leaf</tissue>
    </source>
</reference>
<organism evidence="1 2">
    <name type="scientific">Prunus yedoensis var. nudiflora</name>
    <dbReference type="NCBI Taxonomy" id="2094558"/>
    <lineage>
        <taxon>Eukaryota</taxon>
        <taxon>Viridiplantae</taxon>
        <taxon>Streptophyta</taxon>
        <taxon>Embryophyta</taxon>
        <taxon>Tracheophyta</taxon>
        <taxon>Spermatophyta</taxon>
        <taxon>Magnoliopsida</taxon>
        <taxon>eudicotyledons</taxon>
        <taxon>Gunneridae</taxon>
        <taxon>Pentapetalae</taxon>
        <taxon>rosids</taxon>
        <taxon>fabids</taxon>
        <taxon>Rosales</taxon>
        <taxon>Rosaceae</taxon>
        <taxon>Amygdaloideae</taxon>
        <taxon>Amygdaleae</taxon>
        <taxon>Prunus</taxon>
    </lineage>
</organism>
<dbReference type="Proteomes" id="UP000250321">
    <property type="component" value="Unassembled WGS sequence"/>
</dbReference>
<comment type="caution">
    <text evidence="1">The sequence shown here is derived from an EMBL/GenBank/DDBJ whole genome shotgun (WGS) entry which is preliminary data.</text>
</comment>
<evidence type="ECO:0000313" key="1">
    <source>
        <dbReference type="EMBL" id="PQM41380.1"/>
    </source>
</evidence>
<accession>A0A314UVD0</accession>
<evidence type="ECO:0000313" key="2">
    <source>
        <dbReference type="Proteomes" id="UP000250321"/>
    </source>
</evidence>
<dbReference type="AlphaFoldDB" id="A0A314UVD0"/>
<dbReference type="EMBL" id="PJQY01002958">
    <property type="protein sequence ID" value="PQM41380.1"/>
    <property type="molecule type" value="Genomic_DNA"/>
</dbReference>
<name>A0A314UVD0_PRUYE</name>
<protein>
    <submittedName>
        <fullName evidence="1">Uncharacterized protein</fullName>
    </submittedName>
</protein>
<proteinExistence type="predicted"/>
<keyword evidence="2" id="KW-1185">Reference proteome</keyword>
<sequence>MGGCHVDVYNYSTEVTKDWGFPSGPGWTGPLFNREWVQTGFEHLVAGQNS</sequence>